<dbReference type="InterPro" id="IPR036045">
    <property type="entry name" value="Sec1-like_sf"/>
</dbReference>
<comment type="similarity">
    <text evidence="1">Belongs to the STXBP/unc-18/SEC1 family.</text>
</comment>
<dbReference type="AlphaFoldDB" id="A0AB34IJQ6"/>
<dbReference type="Gene3D" id="3.90.830.10">
    <property type="entry name" value="Syntaxin Binding Protein 1, Chain A, domain 2"/>
    <property type="match status" value="1"/>
</dbReference>
<dbReference type="Gene3D" id="1.25.40.60">
    <property type="match status" value="1"/>
</dbReference>
<dbReference type="Proteomes" id="UP001515480">
    <property type="component" value="Unassembled WGS sequence"/>
</dbReference>
<accession>A0AB34IJQ6</accession>
<dbReference type="InterPro" id="IPR043127">
    <property type="entry name" value="Sec-1-like_dom3a"/>
</dbReference>
<feature type="region of interest" description="Disordered" evidence="2">
    <location>
        <begin position="34"/>
        <end position="56"/>
    </location>
</feature>
<keyword evidence="4" id="KW-1185">Reference proteome</keyword>
<dbReference type="InterPro" id="IPR027482">
    <property type="entry name" value="Sec1-like_dom2"/>
</dbReference>
<dbReference type="SUPFAM" id="SSF56815">
    <property type="entry name" value="Sec1/munc18-like (SM) proteins"/>
    <property type="match status" value="1"/>
</dbReference>
<dbReference type="Pfam" id="PF00995">
    <property type="entry name" value="Sec1"/>
    <property type="match status" value="1"/>
</dbReference>
<dbReference type="PANTHER" id="PTHR11679">
    <property type="entry name" value="VESICLE PROTEIN SORTING-ASSOCIATED"/>
    <property type="match status" value="1"/>
</dbReference>
<evidence type="ECO:0000313" key="4">
    <source>
        <dbReference type="Proteomes" id="UP001515480"/>
    </source>
</evidence>
<dbReference type="Gene3D" id="3.40.50.2060">
    <property type="match status" value="1"/>
</dbReference>
<organism evidence="3 4">
    <name type="scientific">Prymnesium parvum</name>
    <name type="common">Toxic golden alga</name>
    <dbReference type="NCBI Taxonomy" id="97485"/>
    <lineage>
        <taxon>Eukaryota</taxon>
        <taxon>Haptista</taxon>
        <taxon>Haptophyta</taxon>
        <taxon>Prymnesiophyceae</taxon>
        <taxon>Prymnesiales</taxon>
        <taxon>Prymnesiaceae</taxon>
        <taxon>Prymnesium</taxon>
    </lineage>
</organism>
<dbReference type="GO" id="GO:0016192">
    <property type="term" value="P:vesicle-mediated transport"/>
    <property type="evidence" value="ECO:0007669"/>
    <property type="project" value="InterPro"/>
</dbReference>
<protein>
    <recommendedName>
        <fullName evidence="5">Vacuolar protein sorting-associated protein 45</fullName>
    </recommendedName>
</protein>
<proteinExistence type="inferred from homology"/>
<dbReference type="EMBL" id="JBGBPQ010000023">
    <property type="protein sequence ID" value="KAL1500235.1"/>
    <property type="molecule type" value="Genomic_DNA"/>
</dbReference>
<evidence type="ECO:0000313" key="3">
    <source>
        <dbReference type="EMBL" id="KAL1500235.1"/>
    </source>
</evidence>
<dbReference type="InterPro" id="IPR043154">
    <property type="entry name" value="Sec-1-like_dom1"/>
</dbReference>
<gene>
    <name evidence="3" type="ORF">AB1Y20_012903</name>
</gene>
<evidence type="ECO:0000256" key="2">
    <source>
        <dbReference type="SAM" id="MobiDB-lite"/>
    </source>
</evidence>
<dbReference type="Gene3D" id="3.40.50.1910">
    <property type="match status" value="1"/>
</dbReference>
<evidence type="ECO:0000256" key="1">
    <source>
        <dbReference type="ARBA" id="ARBA00009884"/>
    </source>
</evidence>
<dbReference type="InterPro" id="IPR001619">
    <property type="entry name" value="Sec1-like"/>
</dbReference>
<evidence type="ECO:0008006" key="5">
    <source>
        <dbReference type="Google" id="ProtNLM"/>
    </source>
</evidence>
<reference evidence="3 4" key="1">
    <citation type="journal article" date="2024" name="Science">
        <title>Giant polyketide synthase enzymes in the biosynthesis of giant marine polyether toxins.</title>
        <authorList>
            <person name="Fallon T.R."/>
            <person name="Shende V.V."/>
            <person name="Wierzbicki I.H."/>
            <person name="Pendleton A.L."/>
            <person name="Watervoot N.F."/>
            <person name="Auber R.P."/>
            <person name="Gonzalez D.J."/>
            <person name="Wisecaver J.H."/>
            <person name="Moore B.S."/>
        </authorList>
    </citation>
    <scope>NUCLEOTIDE SEQUENCE [LARGE SCALE GENOMIC DNA]</scope>
    <source>
        <strain evidence="3 4">12B1</strain>
    </source>
</reference>
<name>A0AB34IJQ6_PRYPA</name>
<sequence length="739" mass="81567">MHSPTFRPPHPAFPLPPPGLSFACPHCGAQPAFPHPSPASRSRVLTVERSRHSPTLPPPLVRVSSLWSAAGIPPPFPRLSFACPHCGAQPAFSHPSPASRSRVSASPHCGAQPAFRPSLPTPLVDIRRTLMTLSVTQAARDYVSRMVTDIAGMKVLVMDAETTGFVSIVYTKTQILQHEVFLIDSIHRKFTDKMPHLKAIYFIRPTIENIRLLQAEFKEPKYGEYHIFFSNLTRDPFIQQLAEADEHEVVQQVQEYYCDFLAINQELFSLNVRSVVGNGGGPWEPATFDRVTSGVLAVLLSLKRRPSVRFQANSDAARQLAEAVATTMDDQGELFSFRRTEVAPLLLILDRKDDPVTPLLNKWYYQAMVHELLGIDNNRVAIKEHEDGEVVLSPDNDTMFAKNMFANWGDVTSAINEAMKLLQQKTNSSKQISSIAEMQTFVENYPQYKAMSANITKHLAVVEKMTKIVEREHLYEVSEVEQDLAVQDAHSSAAESVEGLLMKPSVSIDSKLRLVLLYALRYEHNPSSRLDRFKELLENSGASAAQVKLVNTMLAEFGSAKRSGDIFSNKTWLAKTTKNMMGALKSGEENVYTRHRPYLVNILETLLKGSAGLSDAVYPFVGGDVHSTKRKPPTEIVVFMVGGATYEEARFVAEMNAANPGVRIILGGTCMHNCASFLEEVGKMEGRSRTLPQDIEAGVSASLASIGFSPPSTKRIAALTSTATASITSFGTQAISKLQ</sequence>
<dbReference type="PROSITE" id="PS51257">
    <property type="entry name" value="PROKAR_LIPOPROTEIN"/>
    <property type="match status" value="1"/>
</dbReference>
<comment type="caution">
    <text evidence="3">The sequence shown here is derived from an EMBL/GenBank/DDBJ whole genome shotgun (WGS) entry which is preliminary data.</text>
</comment>